<dbReference type="Proteomes" id="UP001329430">
    <property type="component" value="Chromosome 2"/>
</dbReference>
<dbReference type="EMBL" id="JAVRBK010000002">
    <property type="protein sequence ID" value="KAK5648049.1"/>
    <property type="molecule type" value="Genomic_DNA"/>
</dbReference>
<accession>A0AAN7VQP4</accession>
<keyword evidence="3" id="KW-1185">Reference proteome</keyword>
<sequence>MEIINDERDDRPQPRKTGKRLSDEHSVRDSNGTIIYDSSVKNFLDIIVQTARLNRNKIKNNKFDSDLLQFCSYLFLICGRLGYETFYVNLKKSIPSPTVICRSVQNLECIDEATVRFQQLSIFLNQNNLPRVIWVSEDGTGITGKIQYCKSLDSIVGFVSPLGQNGWKFLKESAQRHDIRILGFSSDGDTRLLKCMRIRTNFQQSSKWTWFNMNLNEGDFCTQDTVHILTKLRNRLMLEIMQRINKIQYLGNVMTDLSKKFKFPRASNKQGYSTFAENTQTNKFLTDDQIGEVVEKALKDAKQICQKLKIKIIDGSWNELINLNVYDEVYDEPSNGAEDMLNYEDEGEQDDPHVLESFGELNLKDLTKEIGSSSESNLPIGFVKVNEKVIRKSSLCWLLTKNNRKLSSDRLLRVRGCEEGDKQIPTLFLEKEKYYAIYYTEGWYIGRIIETLTESKQVTYTVKFLEENLGSFNWPKKDDVQNVEKQYFFEGPINLIGQLPFVISKECRRKISIKFKNLKKGEN</sequence>
<feature type="compositionally biased region" description="Basic and acidic residues" evidence="1">
    <location>
        <begin position="1"/>
        <end position="13"/>
    </location>
</feature>
<proteinExistence type="predicted"/>
<gene>
    <name evidence="2" type="ORF">RI129_002941</name>
</gene>
<evidence type="ECO:0000256" key="1">
    <source>
        <dbReference type="SAM" id="MobiDB-lite"/>
    </source>
</evidence>
<comment type="caution">
    <text evidence="2">The sequence shown here is derived from an EMBL/GenBank/DDBJ whole genome shotgun (WGS) entry which is preliminary data.</text>
</comment>
<dbReference type="AlphaFoldDB" id="A0AAN7VQP4"/>
<feature type="region of interest" description="Disordered" evidence="1">
    <location>
        <begin position="1"/>
        <end position="25"/>
    </location>
</feature>
<evidence type="ECO:0000313" key="2">
    <source>
        <dbReference type="EMBL" id="KAK5648049.1"/>
    </source>
</evidence>
<evidence type="ECO:0000313" key="3">
    <source>
        <dbReference type="Proteomes" id="UP001329430"/>
    </source>
</evidence>
<organism evidence="2 3">
    <name type="scientific">Pyrocoelia pectoralis</name>
    <dbReference type="NCBI Taxonomy" id="417401"/>
    <lineage>
        <taxon>Eukaryota</taxon>
        <taxon>Metazoa</taxon>
        <taxon>Ecdysozoa</taxon>
        <taxon>Arthropoda</taxon>
        <taxon>Hexapoda</taxon>
        <taxon>Insecta</taxon>
        <taxon>Pterygota</taxon>
        <taxon>Neoptera</taxon>
        <taxon>Endopterygota</taxon>
        <taxon>Coleoptera</taxon>
        <taxon>Polyphaga</taxon>
        <taxon>Elateriformia</taxon>
        <taxon>Elateroidea</taxon>
        <taxon>Lampyridae</taxon>
        <taxon>Lampyrinae</taxon>
        <taxon>Pyrocoelia</taxon>
    </lineage>
</organism>
<reference evidence="2 3" key="1">
    <citation type="journal article" date="2024" name="Insects">
        <title>An Improved Chromosome-Level Genome Assembly of the Firefly Pyrocoelia pectoralis.</title>
        <authorList>
            <person name="Fu X."/>
            <person name="Meyer-Rochow V.B."/>
            <person name="Ballantyne L."/>
            <person name="Zhu X."/>
        </authorList>
    </citation>
    <scope>NUCLEOTIDE SEQUENCE [LARGE SCALE GENOMIC DNA]</scope>
    <source>
        <strain evidence="2">XCY_ONT2</strain>
    </source>
</reference>
<name>A0AAN7VQP4_9COLE</name>
<protein>
    <submittedName>
        <fullName evidence="2">Uncharacterized protein</fullName>
    </submittedName>
</protein>